<name>A0A140STE2_PROSM</name>
<feature type="domain" description="HTH lysR-type" evidence="5">
    <location>
        <begin position="3"/>
        <end position="60"/>
    </location>
</feature>
<dbReference type="HOGENOM" id="CLU_039613_16_2_6"/>
<sequence length="300" mass="33575">MSVDLNLLRVFVSVASQGNFARAAQQLSMPTSNVSRSIKQLETQLNCRLIERTTRNMRLTEQGEILWKHSQNLYAELDDILSQISHRERLTGTLRLTIPSETGSLLLADIITDFALLHPQLTLHCDTQLMPLDVINDDIDLLLTFHRGELGDSSYHSKLIKAWPSVVVAAPHLIEQTGKPKNLTELANMPCISSLSAIAGQPWIFIDQQERPQKLNINSRYRVNSGILAKVAALKGIGYAILAMESCQPDIEQGLLEVIEFAERPAPIELRAVYASRRSLSPKIDAFLQYLIPLFANKKV</sequence>
<evidence type="ECO:0000256" key="4">
    <source>
        <dbReference type="ARBA" id="ARBA00023163"/>
    </source>
</evidence>
<dbReference type="GO" id="GO:0043565">
    <property type="term" value="F:sequence-specific DNA binding"/>
    <property type="evidence" value="ECO:0007669"/>
    <property type="project" value="TreeGrafter"/>
</dbReference>
<organism evidence="6 7">
    <name type="scientific">Providencia stuartii (strain MRSN 2154)</name>
    <dbReference type="NCBI Taxonomy" id="1157951"/>
    <lineage>
        <taxon>Bacteria</taxon>
        <taxon>Pseudomonadati</taxon>
        <taxon>Pseudomonadota</taxon>
        <taxon>Gammaproteobacteria</taxon>
        <taxon>Enterobacterales</taxon>
        <taxon>Morganellaceae</taxon>
        <taxon>Providencia</taxon>
    </lineage>
</organism>
<dbReference type="InterPro" id="IPR036388">
    <property type="entry name" value="WH-like_DNA-bd_sf"/>
</dbReference>
<reference evidence="7" key="2">
    <citation type="submission" date="2012-04" db="EMBL/GenBank/DDBJ databases">
        <title>Complete genome sequence of Providencia stuartii clinical isolate MRSN 2154.</title>
        <authorList>
            <person name="Clifford R.J."/>
            <person name="Hang J."/>
            <person name="Riley M.C."/>
            <person name="Onmus-Leone F."/>
            <person name="Kuschner R.A."/>
            <person name="Lesho E.P."/>
            <person name="Waterman P.E."/>
        </authorList>
    </citation>
    <scope>NUCLEOTIDE SEQUENCE [LARGE SCALE GENOMIC DNA]</scope>
    <source>
        <strain evidence="7">MRSN 2154</strain>
    </source>
</reference>
<dbReference type="RefSeq" id="WP_014658338.1">
    <property type="nucleotide sequence ID" value="NC_017731.1"/>
</dbReference>
<reference evidence="6 7" key="1">
    <citation type="journal article" date="2012" name="J. Bacteriol.">
        <title>Complete Genome Sequence of Providencia stuartii Clinical Isolate MRSN 2154.</title>
        <authorList>
            <person name="Clifford R.J."/>
            <person name="Hang J."/>
            <person name="Riley M.C."/>
            <person name="Onmus-Leone F."/>
            <person name="Kuschner R.A."/>
            <person name="Lesho E.P."/>
            <person name="Waterman P.E."/>
        </authorList>
    </citation>
    <scope>NUCLEOTIDE SEQUENCE [LARGE SCALE GENOMIC DNA]</scope>
    <source>
        <strain evidence="6 7">MRSN 2154</strain>
    </source>
</reference>
<dbReference type="Gene3D" id="3.40.190.290">
    <property type="match status" value="1"/>
</dbReference>
<comment type="similarity">
    <text evidence="1">Belongs to the LysR transcriptional regulatory family.</text>
</comment>
<dbReference type="InterPro" id="IPR005119">
    <property type="entry name" value="LysR_subst-bd"/>
</dbReference>
<accession>A0A140STE2</accession>
<dbReference type="SUPFAM" id="SSF53850">
    <property type="entry name" value="Periplasmic binding protein-like II"/>
    <property type="match status" value="1"/>
</dbReference>
<dbReference type="OrthoDB" id="6565067at2"/>
<evidence type="ECO:0000256" key="1">
    <source>
        <dbReference type="ARBA" id="ARBA00009437"/>
    </source>
</evidence>
<dbReference type="EMBL" id="CP003488">
    <property type="protein sequence ID" value="AFH95926.1"/>
    <property type="molecule type" value="Genomic_DNA"/>
</dbReference>
<gene>
    <name evidence="6" type="ordered locus">S70_20730</name>
</gene>
<proteinExistence type="inferred from homology"/>
<keyword evidence="4" id="KW-0804">Transcription</keyword>
<dbReference type="SUPFAM" id="SSF46785">
    <property type="entry name" value="Winged helix' DNA-binding domain"/>
    <property type="match status" value="1"/>
</dbReference>
<evidence type="ECO:0000256" key="2">
    <source>
        <dbReference type="ARBA" id="ARBA00023015"/>
    </source>
</evidence>
<dbReference type="InterPro" id="IPR058163">
    <property type="entry name" value="LysR-type_TF_proteobact-type"/>
</dbReference>
<dbReference type="PATRIC" id="fig|1157951.4.peg.4164"/>
<dbReference type="InterPro" id="IPR036390">
    <property type="entry name" value="WH_DNA-bd_sf"/>
</dbReference>
<dbReference type="CDD" id="cd08422">
    <property type="entry name" value="PBP2_CrgA_like"/>
    <property type="match status" value="1"/>
</dbReference>
<dbReference type="Pfam" id="PF03466">
    <property type="entry name" value="LysR_substrate"/>
    <property type="match status" value="1"/>
</dbReference>
<keyword evidence="3" id="KW-0238">DNA-binding</keyword>
<evidence type="ECO:0000313" key="6">
    <source>
        <dbReference type="EMBL" id="AFH95926.1"/>
    </source>
</evidence>
<dbReference type="Proteomes" id="UP000005012">
    <property type="component" value="Chromosome"/>
</dbReference>
<dbReference type="PANTHER" id="PTHR30537">
    <property type="entry name" value="HTH-TYPE TRANSCRIPTIONAL REGULATOR"/>
    <property type="match status" value="1"/>
</dbReference>
<dbReference type="KEGG" id="psi:S70_20730"/>
<evidence type="ECO:0000256" key="3">
    <source>
        <dbReference type="ARBA" id="ARBA00023125"/>
    </source>
</evidence>
<evidence type="ECO:0000259" key="5">
    <source>
        <dbReference type="PROSITE" id="PS50931"/>
    </source>
</evidence>
<protein>
    <submittedName>
        <fullName evidence="6">LysR family transcriptional regulator</fullName>
    </submittedName>
</protein>
<dbReference type="InterPro" id="IPR000847">
    <property type="entry name" value="LysR_HTH_N"/>
</dbReference>
<dbReference type="AlphaFoldDB" id="A0A140STE2"/>
<dbReference type="GO" id="GO:0006351">
    <property type="term" value="P:DNA-templated transcription"/>
    <property type="evidence" value="ECO:0007669"/>
    <property type="project" value="TreeGrafter"/>
</dbReference>
<dbReference type="Gene3D" id="1.10.10.10">
    <property type="entry name" value="Winged helix-like DNA-binding domain superfamily/Winged helix DNA-binding domain"/>
    <property type="match status" value="1"/>
</dbReference>
<dbReference type="FunFam" id="1.10.10.10:FF:000001">
    <property type="entry name" value="LysR family transcriptional regulator"/>
    <property type="match status" value="1"/>
</dbReference>
<dbReference type="PANTHER" id="PTHR30537:SF68">
    <property type="entry name" value="TRANSCRIPTIONAL REGULATOR-RELATED"/>
    <property type="match status" value="1"/>
</dbReference>
<dbReference type="GeneID" id="93519342"/>
<dbReference type="PROSITE" id="PS50931">
    <property type="entry name" value="HTH_LYSR"/>
    <property type="match status" value="1"/>
</dbReference>
<keyword evidence="2" id="KW-0805">Transcription regulation</keyword>
<evidence type="ECO:0000313" key="7">
    <source>
        <dbReference type="Proteomes" id="UP000005012"/>
    </source>
</evidence>
<dbReference type="Pfam" id="PF00126">
    <property type="entry name" value="HTH_1"/>
    <property type="match status" value="1"/>
</dbReference>
<dbReference type="GO" id="GO:0003700">
    <property type="term" value="F:DNA-binding transcription factor activity"/>
    <property type="evidence" value="ECO:0007669"/>
    <property type="project" value="InterPro"/>
</dbReference>